<organism evidence="1 2">
    <name type="scientific">Clathrospora elynae</name>
    <dbReference type="NCBI Taxonomy" id="706981"/>
    <lineage>
        <taxon>Eukaryota</taxon>
        <taxon>Fungi</taxon>
        <taxon>Dikarya</taxon>
        <taxon>Ascomycota</taxon>
        <taxon>Pezizomycotina</taxon>
        <taxon>Dothideomycetes</taxon>
        <taxon>Pleosporomycetidae</taxon>
        <taxon>Pleosporales</taxon>
        <taxon>Diademaceae</taxon>
        <taxon>Clathrospora</taxon>
    </lineage>
</organism>
<dbReference type="AlphaFoldDB" id="A0A6A5T376"/>
<proteinExistence type="predicted"/>
<name>A0A6A5T376_9PLEO</name>
<protein>
    <submittedName>
        <fullName evidence="1">Uncharacterized protein</fullName>
    </submittedName>
</protein>
<evidence type="ECO:0000313" key="2">
    <source>
        <dbReference type="Proteomes" id="UP000800038"/>
    </source>
</evidence>
<gene>
    <name evidence="1" type="ORF">EJ02DRAFT_262981</name>
</gene>
<dbReference type="Proteomes" id="UP000800038">
    <property type="component" value="Unassembled WGS sequence"/>
</dbReference>
<sequence>MTRNRKLAGSRARRFLSASLSPPADHSRHCMSTMKTSIPPLSCMFSKAKIVDEALVYLLCVDVLVVDCAPEVWGQEAIAEHAGFQKERRLFARVSLVHVRAGDGQHFCPGNAEKVLRRGGDLLGV</sequence>
<accession>A0A6A5T376</accession>
<dbReference type="EMBL" id="ML976005">
    <property type="protein sequence ID" value="KAF1946159.1"/>
    <property type="molecule type" value="Genomic_DNA"/>
</dbReference>
<evidence type="ECO:0000313" key="1">
    <source>
        <dbReference type="EMBL" id="KAF1946159.1"/>
    </source>
</evidence>
<reference evidence="1" key="1">
    <citation type="journal article" date="2020" name="Stud. Mycol.">
        <title>101 Dothideomycetes genomes: a test case for predicting lifestyles and emergence of pathogens.</title>
        <authorList>
            <person name="Haridas S."/>
            <person name="Albert R."/>
            <person name="Binder M."/>
            <person name="Bloem J."/>
            <person name="Labutti K."/>
            <person name="Salamov A."/>
            <person name="Andreopoulos B."/>
            <person name="Baker S."/>
            <person name="Barry K."/>
            <person name="Bills G."/>
            <person name="Bluhm B."/>
            <person name="Cannon C."/>
            <person name="Castanera R."/>
            <person name="Culley D."/>
            <person name="Daum C."/>
            <person name="Ezra D."/>
            <person name="Gonzalez J."/>
            <person name="Henrissat B."/>
            <person name="Kuo A."/>
            <person name="Liang C."/>
            <person name="Lipzen A."/>
            <person name="Lutzoni F."/>
            <person name="Magnuson J."/>
            <person name="Mondo S."/>
            <person name="Nolan M."/>
            <person name="Ohm R."/>
            <person name="Pangilinan J."/>
            <person name="Park H.-J."/>
            <person name="Ramirez L."/>
            <person name="Alfaro M."/>
            <person name="Sun H."/>
            <person name="Tritt A."/>
            <person name="Yoshinaga Y."/>
            <person name="Zwiers L.-H."/>
            <person name="Turgeon B."/>
            <person name="Goodwin S."/>
            <person name="Spatafora J."/>
            <person name="Crous P."/>
            <person name="Grigoriev I."/>
        </authorList>
    </citation>
    <scope>NUCLEOTIDE SEQUENCE</scope>
    <source>
        <strain evidence="1">CBS 161.51</strain>
    </source>
</reference>
<keyword evidence="2" id="KW-1185">Reference proteome</keyword>